<dbReference type="OrthoDB" id="538607at2759"/>
<dbReference type="InterPro" id="IPR001245">
    <property type="entry name" value="Ser-Thr/Tyr_kinase_cat_dom"/>
</dbReference>
<sequence length="174" mass="19561">MPLDGCYEHIDLLTDSSLVLKPLPFHITSQKDVYSGRLGSCRVVVKSWRGMAACSSTRTAFIKRLRRELETWQRAAELHPNIVPLLGLTSVSQLSSVPALVLAKYENGNARDYLDRRKLTTRERISETLRLMSGIADALRFLHMRRPPVIHGSVRGVRFPSSASFLPALYQPST</sequence>
<evidence type="ECO:0000313" key="2">
    <source>
        <dbReference type="EMBL" id="KAJ3510644.1"/>
    </source>
</evidence>
<protein>
    <recommendedName>
        <fullName evidence="1">Protein kinase domain-containing protein</fullName>
    </recommendedName>
</protein>
<dbReference type="InterPro" id="IPR011009">
    <property type="entry name" value="Kinase-like_dom_sf"/>
</dbReference>
<dbReference type="AlphaFoldDB" id="A0A9W8MXX6"/>
<dbReference type="EMBL" id="JANKHO010000383">
    <property type="protein sequence ID" value="KAJ3510644.1"/>
    <property type="molecule type" value="Genomic_DNA"/>
</dbReference>
<name>A0A9W8MXX6_9AGAR</name>
<dbReference type="SUPFAM" id="SSF56112">
    <property type="entry name" value="Protein kinase-like (PK-like)"/>
    <property type="match status" value="1"/>
</dbReference>
<comment type="caution">
    <text evidence="2">The sequence shown here is derived from an EMBL/GenBank/DDBJ whole genome shotgun (WGS) entry which is preliminary data.</text>
</comment>
<reference evidence="2" key="1">
    <citation type="submission" date="2022-07" db="EMBL/GenBank/DDBJ databases">
        <title>Genome Sequence of Agrocybe chaxingu.</title>
        <authorList>
            <person name="Buettner E."/>
        </authorList>
    </citation>
    <scope>NUCLEOTIDE SEQUENCE</scope>
    <source>
        <strain evidence="2">MP-N11</strain>
    </source>
</reference>
<feature type="domain" description="Protein kinase" evidence="1">
    <location>
        <begin position="1"/>
        <end position="174"/>
    </location>
</feature>
<dbReference type="Gene3D" id="1.10.510.10">
    <property type="entry name" value="Transferase(Phosphotransferase) domain 1"/>
    <property type="match status" value="1"/>
</dbReference>
<accession>A0A9W8MXX6</accession>
<evidence type="ECO:0000259" key="1">
    <source>
        <dbReference type="PROSITE" id="PS50011"/>
    </source>
</evidence>
<dbReference type="Proteomes" id="UP001148786">
    <property type="component" value="Unassembled WGS sequence"/>
</dbReference>
<keyword evidence="3" id="KW-1185">Reference proteome</keyword>
<gene>
    <name evidence="2" type="ORF">NLJ89_g4554</name>
</gene>
<dbReference type="GO" id="GO:0005524">
    <property type="term" value="F:ATP binding"/>
    <property type="evidence" value="ECO:0007669"/>
    <property type="project" value="InterPro"/>
</dbReference>
<dbReference type="PROSITE" id="PS50011">
    <property type="entry name" value="PROTEIN_KINASE_DOM"/>
    <property type="match status" value="1"/>
</dbReference>
<dbReference type="Pfam" id="PF07714">
    <property type="entry name" value="PK_Tyr_Ser-Thr"/>
    <property type="match status" value="1"/>
</dbReference>
<evidence type="ECO:0000313" key="3">
    <source>
        <dbReference type="Proteomes" id="UP001148786"/>
    </source>
</evidence>
<dbReference type="InterPro" id="IPR000719">
    <property type="entry name" value="Prot_kinase_dom"/>
</dbReference>
<proteinExistence type="predicted"/>
<organism evidence="2 3">
    <name type="scientific">Agrocybe chaxingu</name>
    <dbReference type="NCBI Taxonomy" id="84603"/>
    <lineage>
        <taxon>Eukaryota</taxon>
        <taxon>Fungi</taxon>
        <taxon>Dikarya</taxon>
        <taxon>Basidiomycota</taxon>
        <taxon>Agaricomycotina</taxon>
        <taxon>Agaricomycetes</taxon>
        <taxon>Agaricomycetidae</taxon>
        <taxon>Agaricales</taxon>
        <taxon>Agaricineae</taxon>
        <taxon>Strophariaceae</taxon>
        <taxon>Agrocybe</taxon>
    </lineage>
</organism>
<dbReference type="GO" id="GO:0004672">
    <property type="term" value="F:protein kinase activity"/>
    <property type="evidence" value="ECO:0007669"/>
    <property type="project" value="InterPro"/>
</dbReference>